<organism evidence="2 3">
    <name type="scientific">Dietzia lutea</name>
    <dbReference type="NCBI Taxonomy" id="546160"/>
    <lineage>
        <taxon>Bacteria</taxon>
        <taxon>Bacillati</taxon>
        <taxon>Actinomycetota</taxon>
        <taxon>Actinomycetes</taxon>
        <taxon>Mycobacteriales</taxon>
        <taxon>Dietziaceae</taxon>
        <taxon>Dietzia</taxon>
    </lineage>
</organism>
<dbReference type="Proteomes" id="UP000244928">
    <property type="component" value="Chromosome"/>
</dbReference>
<dbReference type="EMBL" id="CP015449">
    <property type="protein sequence ID" value="AWH93417.1"/>
    <property type="molecule type" value="Genomic_DNA"/>
</dbReference>
<sequence length="253" mass="25735">MDGVVPLVGDDVGVVTLVCLELVADDVGSSAGVRDRVRALVRVGEAGGADEVVTTDVRAAVGVGVGAAGPGRSEGAQLVRCFCAIHAGTPLAIASAGQVPRWIDTSEARRHLPPEYATQYGSPDTALAMTAHPAWQSMIRAPLFGNSRSALITAESHSGPVTSSTPVTSGADDSGTSLDIRGDPGDVTAADGAVSTAACPNRDPPPRTRTTTPAPTTSTARAAVRTTIIVLEAVSSGRPVIARLLHGRSHTHL</sequence>
<dbReference type="KEGG" id="dlu:A6035_15880"/>
<evidence type="ECO:0000313" key="3">
    <source>
        <dbReference type="Proteomes" id="UP000244928"/>
    </source>
</evidence>
<evidence type="ECO:0000256" key="1">
    <source>
        <dbReference type="SAM" id="MobiDB-lite"/>
    </source>
</evidence>
<name>A0A2S1RAV7_9ACTN</name>
<feature type="compositionally biased region" description="Low complexity" evidence="1">
    <location>
        <begin position="158"/>
        <end position="170"/>
    </location>
</feature>
<protein>
    <submittedName>
        <fullName evidence="2">Uncharacterized protein</fullName>
    </submittedName>
</protein>
<gene>
    <name evidence="2" type="ORF">A6035_15880</name>
</gene>
<evidence type="ECO:0000313" key="2">
    <source>
        <dbReference type="EMBL" id="AWH93417.1"/>
    </source>
</evidence>
<feature type="compositionally biased region" description="Low complexity" evidence="1">
    <location>
        <begin position="208"/>
        <end position="220"/>
    </location>
</feature>
<proteinExistence type="predicted"/>
<dbReference type="AlphaFoldDB" id="A0A2S1RAV7"/>
<keyword evidence="3" id="KW-1185">Reference proteome</keyword>
<feature type="region of interest" description="Disordered" evidence="1">
    <location>
        <begin position="155"/>
        <end position="220"/>
    </location>
</feature>
<reference evidence="2 3" key="1">
    <citation type="submission" date="2016-04" db="EMBL/GenBank/DDBJ databases">
        <title>Complete genome sequence of Dietzia lutea YIM 80766T, a strain isolated from desert soil in Egypt.</title>
        <authorList>
            <person name="Zhao J."/>
            <person name="Hu B."/>
            <person name="Geng S."/>
            <person name="Nie Y."/>
            <person name="Tang Y."/>
        </authorList>
    </citation>
    <scope>NUCLEOTIDE SEQUENCE [LARGE SCALE GENOMIC DNA]</scope>
    <source>
        <strain evidence="2 3">YIM 80766</strain>
    </source>
</reference>
<accession>A0A2S1RAV7</accession>